<comment type="caution">
    <text evidence="3">The sequence shown here is derived from an EMBL/GenBank/DDBJ whole genome shotgun (WGS) entry which is preliminary data.</text>
</comment>
<dbReference type="Gene3D" id="3.80.30.20">
    <property type="entry name" value="tm_1862 like domain"/>
    <property type="match status" value="1"/>
</dbReference>
<proteinExistence type="predicted"/>
<dbReference type="InterPro" id="IPR058240">
    <property type="entry name" value="rSAM_sf"/>
</dbReference>
<dbReference type="Proteomes" id="UP001497444">
    <property type="component" value="Unassembled WGS sequence"/>
</dbReference>
<sequence length="220" mass="25066">MKRQALARLCTFIFRFVNPFALIADAIRVSLATMRWVILYVDTVLKEWDLYRAKLGRDITISELHLGGGTPTFLSPSELDRLASGILEKAKQAKHFEFSVEADPRVTNREHLATLAKLGFKRLSLGIQDFDPKVQDIVHRVQTEEEVLKIVEMGRELGFNSINYDLIYGLPFQTRQSIERTIDVVRKTSTGSHRFLRLCARALDQTKPTPIYGSGFARRG</sequence>
<dbReference type="PANTHER" id="PTHR13932">
    <property type="entry name" value="COPROPORPHYRINIGEN III OXIDASE"/>
    <property type="match status" value="1"/>
</dbReference>
<reference evidence="3" key="1">
    <citation type="submission" date="2024-02" db="EMBL/GenBank/DDBJ databases">
        <authorList>
            <consortium name="ELIXIR-Norway"/>
            <consortium name="Elixir Norway"/>
        </authorList>
    </citation>
    <scope>NUCLEOTIDE SEQUENCE</scope>
</reference>
<dbReference type="SUPFAM" id="SSF102114">
    <property type="entry name" value="Radical SAM enzymes"/>
    <property type="match status" value="1"/>
</dbReference>
<evidence type="ECO:0000313" key="3">
    <source>
        <dbReference type="EMBL" id="CAK9249829.1"/>
    </source>
</evidence>
<evidence type="ECO:0000259" key="2">
    <source>
        <dbReference type="SMART" id="SM00729"/>
    </source>
</evidence>
<protein>
    <recommendedName>
        <fullName evidence="2">Elp3/MiaA/NifB-like radical SAM core domain-containing protein</fullName>
    </recommendedName>
</protein>
<dbReference type="InterPro" id="IPR006638">
    <property type="entry name" value="Elp3/MiaA/NifB-like_rSAM"/>
</dbReference>
<evidence type="ECO:0000313" key="4">
    <source>
        <dbReference type="Proteomes" id="UP001497444"/>
    </source>
</evidence>
<keyword evidence="1" id="KW-0560">Oxidoreductase</keyword>
<dbReference type="Pfam" id="PF04055">
    <property type="entry name" value="Radical_SAM"/>
    <property type="match status" value="1"/>
</dbReference>
<feature type="domain" description="Elp3/MiaA/NifB-like radical SAM core" evidence="2">
    <location>
        <begin position="27"/>
        <end position="219"/>
    </location>
</feature>
<keyword evidence="4" id="KW-1185">Reference proteome</keyword>
<gene>
    <name evidence="3" type="ORF">CSSPJE1EN1_LOCUS25207</name>
</gene>
<name>A0ABP0V5X5_9BRYO</name>
<dbReference type="InterPro" id="IPR007197">
    <property type="entry name" value="rSAM"/>
</dbReference>
<organism evidence="3 4">
    <name type="scientific">Sphagnum jensenii</name>
    <dbReference type="NCBI Taxonomy" id="128206"/>
    <lineage>
        <taxon>Eukaryota</taxon>
        <taxon>Viridiplantae</taxon>
        <taxon>Streptophyta</taxon>
        <taxon>Embryophyta</taxon>
        <taxon>Bryophyta</taxon>
        <taxon>Sphagnophytina</taxon>
        <taxon>Sphagnopsida</taxon>
        <taxon>Sphagnales</taxon>
        <taxon>Sphagnaceae</taxon>
        <taxon>Sphagnum</taxon>
    </lineage>
</organism>
<dbReference type="InterPro" id="IPR034505">
    <property type="entry name" value="Coproporphyrinogen-III_oxidase"/>
</dbReference>
<dbReference type="SMART" id="SM00729">
    <property type="entry name" value="Elp3"/>
    <property type="match status" value="1"/>
</dbReference>
<accession>A0ABP0V5X5</accession>
<dbReference type="EMBL" id="CAXAQS010000054">
    <property type="protein sequence ID" value="CAK9249829.1"/>
    <property type="molecule type" value="Genomic_DNA"/>
</dbReference>
<dbReference type="PANTHER" id="PTHR13932:SF6">
    <property type="entry name" value="OXYGEN-INDEPENDENT COPROPORPHYRINOGEN III OXIDASE"/>
    <property type="match status" value="1"/>
</dbReference>
<dbReference type="InterPro" id="IPR023404">
    <property type="entry name" value="rSAM_horseshoe"/>
</dbReference>
<evidence type="ECO:0000256" key="1">
    <source>
        <dbReference type="ARBA" id="ARBA00023002"/>
    </source>
</evidence>